<feature type="compositionally biased region" description="Polar residues" evidence="1">
    <location>
        <begin position="1"/>
        <end position="10"/>
    </location>
</feature>
<evidence type="ECO:0000313" key="3">
    <source>
        <dbReference type="EMBL" id="KAL1893291.1"/>
    </source>
</evidence>
<organism evidence="3 4">
    <name type="scientific">Sporothrix stenoceras</name>
    <dbReference type="NCBI Taxonomy" id="5173"/>
    <lineage>
        <taxon>Eukaryota</taxon>
        <taxon>Fungi</taxon>
        <taxon>Dikarya</taxon>
        <taxon>Ascomycota</taxon>
        <taxon>Pezizomycotina</taxon>
        <taxon>Sordariomycetes</taxon>
        <taxon>Sordariomycetidae</taxon>
        <taxon>Ophiostomatales</taxon>
        <taxon>Ophiostomataceae</taxon>
        <taxon>Sporothrix</taxon>
    </lineage>
</organism>
<proteinExistence type="predicted"/>
<keyword evidence="4" id="KW-1185">Reference proteome</keyword>
<feature type="region of interest" description="Disordered" evidence="1">
    <location>
        <begin position="1"/>
        <end position="59"/>
    </location>
</feature>
<feature type="compositionally biased region" description="Polar residues" evidence="1">
    <location>
        <begin position="486"/>
        <end position="495"/>
    </location>
</feature>
<dbReference type="PANTHER" id="PTHR42031">
    <property type="entry name" value="KEY LIME PATHOGENICITY PROTEIN"/>
    <property type="match status" value="1"/>
</dbReference>
<accession>A0ABR3YZF0</accession>
<comment type="caution">
    <text evidence="3">The sequence shown here is derived from an EMBL/GenBank/DDBJ whole genome shotgun (WGS) entry which is preliminary data.</text>
</comment>
<dbReference type="EMBL" id="JAWCUI010000038">
    <property type="protein sequence ID" value="KAL1893291.1"/>
    <property type="molecule type" value="Genomic_DNA"/>
</dbReference>
<sequence>MANETSNRNSVGLPVGVPTATRPNTFSHDDAAPPLKRSKTSQPSRRMQSPTSVNMAPSLSSPYSAAANMASHPHAINMTPRHFSQPHMLSYRPNTDGPQDLSDMGFDGIGMAPDQFLRTRGIYEDASQLPISTSDSTQSIPADFFQSEFPTTSHTALYSLPSTCGSLTEDTTFDAAMSGRQSDRFSDNISAPVQMVHADSQGSFLGPYGAGAESAFAMSYTNSMGADGSLDKAYFVSDDDVRGIGSRYLSAAYRVPSQTSPGATYSPEATQSMERTDTINTYSSFGLNTADESAFAFSDNSVPQHFSAEMERSISSTSAKSNKSLRMRAKSSLRRHLDNASKNLLQPKAATPMKPAANIGVPQPSRPAVSGPVKESAGSTNAKVEISKAKRDRPKSKKIFCDLCDLCPEGFRGDHELRRHKLSKHAMTVKKWRCRDPHKDGVETSITAIRQLSDCKHCKEGKAYGIYYNAAAHLRRTHFKQKPSRKGSNAATSAVESHGNHQDADGGGDWPPMNELKKWMVEITICGNQVISAADAGNMEEEEEDFFSEAQDVQANEDVVENMDTSTGTDMGDISNYTYFGMGMGFAFPQDAAAAAAVMATGGDASCLRMAQSAEIQAEMPRLNNLQHQAQATMYPQGGGLISSAHFLEPQSNASHLLREMSGLDSSGFVSSPSGTTITQGTAHPFIAEQHHLDAASFGYSQQYAPNDLLEFDYVPLGGSI</sequence>
<reference evidence="3 4" key="1">
    <citation type="journal article" date="2024" name="IMA Fungus">
        <title>IMA Genome - F19 : A genome assembly and annotation guide to empower mycologists, including annotated draft genome sequences of Ceratocystis pirilliformis, Diaporthe australafricana, Fusarium ophioides, Paecilomyces lecythidis, and Sporothrix stenoceras.</title>
        <authorList>
            <person name="Aylward J."/>
            <person name="Wilson A.M."/>
            <person name="Visagie C.M."/>
            <person name="Spraker J."/>
            <person name="Barnes I."/>
            <person name="Buitendag C."/>
            <person name="Ceriani C."/>
            <person name="Del Mar Angel L."/>
            <person name="du Plessis D."/>
            <person name="Fuchs T."/>
            <person name="Gasser K."/>
            <person name="Kramer D."/>
            <person name="Li W."/>
            <person name="Munsamy K."/>
            <person name="Piso A."/>
            <person name="Price J.L."/>
            <person name="Sonnekus B."/>
            <person name="Thomas C."/>
            <person name="van der Nest A."/>
            <person name="van Dijk A."/>
            <person name="van Heerden A."/>
            <person name="van Vuuren N."/>
            <person name="Yilmaz N."/>
            <person name="Duong T.A."/>
            <person name="van der Merwe N.A."/>
            <person name="Wingfield M.J."/>
            <person name="Wingfield B.D."/>
        </authorList>
    </citation>
    <scope>NUCLEOTIDE SEQUENCE [LARGE SCALE GENOMIC DNA]</scope>
    <source>
        <strain evidence="3 4">CMW 5346</strain>
    </source>
</reference>
<feature type="region of interest" description="Disordered" evidence="1">
    <location>
        <begin position="355"/>
        <end position="390"/>
    </location>
</feature>
<evidence type="ECO:0000313" key="4">
    <source>
        <dbReference type="Proteomes" id="UP001583186"/>
    </source>
</evidence>
<feature type="region of interest" description="Disordered" evidence="1">
    <location>
        <begin position="478"/>
        <end position="513"/>
    </location>
</feature>
<dbReference type="PROSITE" id="PS00028">
    <property type="entry name" value="ZINC_FINGER_C2H2_1"/>
    <property type="match status" value="1"/>
</dbReference>
<evidence type="ECO:0000259" key="2">
    <source>
        <dbReference type="PROSITE" id="PS00028"/>
    </source>
</evidence>
<feature type="compositionally biased region" description="Polar residues" evidence="1">
    <location>
        <begin position="40"/>
        <end position="55"/>
    </location>
</feature>
<dbReference type="Proteomes" id="UP001583186">
    <property type="component" value="Unassembled WGS sequence"/>
</dbReference>
<dbReference type="InterPro" id="IPR013087">
    <property type="entry name" value="Znf_C2H2_type"/>
</dbReference>
<protein>
    <recommendedName>
        <fullName evidence="2">C2H2-type domain-containing protein</fullName>
    </recommendedName>
</protein>
<feature type="domain" description="C2H2-type" evidence="2">
    <location>
        <begin position="404"/>
        <end position="425"/>
    </location>
</feature>
<name>A0ABR3YZF0_9PEZI</name>
<dbReference type="PANTHER" id="PTHR42031:SF1">
    <property type="entry name" value="KEY LIME PATHOGENICITY PROTEIN"/>
    <property type="match status" value="1"/>
</dbReference>
<dbReference type="InterPro" id="IPR057218">
    <property type="entry name" value="DUF7896"/>
</dbReference>
<dbReference type="Pfam" id="PF25438">
    <property type="entry name" value="DUF7896"/>
    <property type="match status" value="1"/>
</dbReference>
<evidence type="ECO:0000256" key="1">
    <source>
        <dbReference type="SAM" id="MobiDB-lite"/>
    </source>
</evidence>
<gene>
    <name evidence="3" type="ORF">Sste5346_006467</name>
</gene>